<protein>
    <submittedName>
        <fullName evidence="1">Uncharacterized protein</fullName>
    </submittedName>
</protein>
<sequence>MGYRGPQRCWFAPIGLSTFKIKKRTIKLSNKLTTHLFTKILEIRGHNPVSKSAAREALQALETEFKSISLAEGAETAENLLSYKTVKRALEQCLAYHQNSNPTLTYEDNLINYEYAYWKLQQYENSPEKV</sequence>
<evidence type="ECO:0000313" key="2">
    <source>
        <dbReference type="Proteomes" id="UP000063953"/>
    </source>
</evidence>
<dbReference type="AlphaFoldDB" id="A0A0K1XFX5"/>
<name>A0A0K1XFX5_9GAMM</name>
<reference evidence="1 2" key="1">
    <citation type="journal article" date="2015" name="Genome Announc.">
        <title>Genome Sequences of Oblitimonas alkaliphila gen. nov. sp. nov. (Proposed), a Novel Bacterium of the Pseudomonadaceae Family.</title>
        <authorList>
            <person name="Lauer A.C."/>
            <person name="Nicholson A.C."/>
            <person name="Humrighouse B.W."/>
            <person name="Emery B."/>
            <person name="Drobish A."/>
            <person name="Juieng P."/>
            <person name="Loparev V."/>
            <person name="McQuiston J.R."/>
        </authorList>
    </citation>
    <scope>NUCLEOTIDE SEQUENCE [LARGE SCALE GENOMIC DNA]</scope>
    <source>
        <strain evidence="1 2">E5571</strain>
    </source>
</reference>
<accession>A0A0K1XFX5</accession>
<dbReference type="EMBL" id="CP012365">
    <property type="protein sequence ID" value="AKX60246.1"/>
    <property type="molecule type" value="Genomic_DNA"/>
</dbReference>
<evidence type="ECO:0000313" key="1">
    <source>
        <dbReference type="EMBL" id="AKX60246.1"/>
    </source>
</evidence>
<gene>
    <name evidence="1" type="ORF">AKN88_10140</name>
</gene>
<organism evidence="1 2">
    <name type="scientific">Thiopseudomonas alkaliphila</name>
    <dbReference type="NCBI Taxonomy" id="1697053"/>
    <lineage>
        <taxon>Bacteria</taxon>
        <taxon>Pseudomonadati</taxon>
        <taxon>Pseudomonadota</taxon>
        <taxon>Gammaproteobacteria</taxon>
        <taxon>Pseudomonadales</taxon>
        <taxon>Pseudomonadaceae</taxon>
        <taxon>Thiopseudomonas</taxon>
    </lineage>
</organism>
<dbReference type="Proteomes" id="UP000063953">
    <property type="component" value="Chromosome"/>
</dbReference>
<keyword evidence="2" id="KW-1185">Reference proteome</keyword>
<proteinExistence type="predicted"/>